<keyword evidence="2" id="KW-1185">Reference proteome</keyword>
<dbReference type="Proteomes" id="UP000015105">
    <property type="component" value="Chromosome 3D"/>
</dbReference>
<organism evidence="1 2">
    <name type="scientific">Aegilops tauschii subsp. strangulata</name>
    <name type="common">Goatgrass</name>
    <dbReference type="NCBI Taxonomy" id="200361"/>
    <lineage>
        <taxon>Eukaryota</taxon>
        <taxon>Viridiplantae</taxon>
        <taxon>Streptophyta</taxon>
        <taxon>Embryophyta</taxon>
        <taxon>Tracheophyta</taxon>
        <taxon>Spermatophyta</taxon>
        <taxon>Magnoliopsida</taxon>
        <taxon>Liliopsida</taxon>
        <taxon>Poales</taxon>
        <taxon>Poaceae</taxon>
        <taxon>BOP clade</taxon>
        <taxon>Pooideae</taxon>
        <taxon>Triticodae</taxon>
        <taxon>Triticeae</taxon>
        <taxon>Triticinae</taxon>
        <taxon>Aegilops</taxon>
    </lineage>
</organism>
<sequence>MIENLEIQSCAGNNKLFFACTGIITVNTPKTTSFLTSLSLVRSIDDNSKIFHD</sequence>
<reference evidence="1" key="3">
    <citation type="journal article" date="2017" name="Nature">
        <title>Genome sequence of the progenitor of the wheat D genome Aegilops tauschii.</title>
        <authorList>
            <person name="Luo M.C."/>
            <person name="Gu Y.Q."/>
            <person name="Puiu D."/>
            <person name="Wang H."/>
            <person name="Twardziok S.O."/>
            <person name="Deal K.R."/>
            <person name="Huo N."/>
            <person name="Zhu T."/>
            <person name="Wang L."/>
            <person name="Wang Y."/>
            <person name="McGuire P.E."/>
            <person name="Liu S."/>
            <person name="Long H."/>
            <person name="Ramasamy R.K."/>
            <person name="Rodriguez J.C."/>
            <person name="Van S.L."/>
            <person name="Yuan L."/>
            <person name="Wang Z."/>
            <person name="Xia Z."/>
            <person name="Xiao L."/>
            <person name="Anderson O.D."/>
            <person name="Ouyang S."/>
            <person name="Liang Y."/>
            <person name="Zimin A.V."/>
            <person name="Pertea G."/>
            <person name="Qi P."/>
            <person name="Bennetzen J.L."/>
            <person name="Dai X."/>
            <person name="Dawson M.W."/>
            <person name="Muller H.G."/>
            <person name="Kugler K."/>
            <person name="Rivarola-Duarte L."/>
            <person name="Spannagl M."/>
            <person name="Mayer K.F.X."/>
            <person name="Lu F.H."/>
            <person name="Bevan M.W."/>
            <person name="Leroy P."/>
            <person name="Li P."/>
            <person name="You F.M."/>
            <person name="Sun Q."/>
            <person name="Liu Z."/>
            <person name="Lyons E."/>
            <person name="Wicker T."/>
            <person name="Salzberg S.L."/>
            <person name="Devos K.M."/>
            <person name="Dvorak J."/>
        </authorList>
    </citation>
    <scope>NUCLEOTIDE SEQUENCE [LARGE SCALE GENOMIC DNA]</scope>
    <source>
        <strain evidence="1">cv. AL8/78</strain>
    </source>
</reference>
<dbReference type="AlphaFoldDB" id="A0A453DYE7"/>
<protein>
    <submittedName>
        <fullName evidence="1">Uncharacterized protein</fullName>
    </submittedName>
</protein>
<dbReference type="Gramene" id="AET3Gv20154100.26">
    <property type="protein sequence ID" value="AET3Gv20154100.26"/>
    <property type="gene ID" value="AET3Gv20154100"/>
</dbReference>
<proteinExistence type="predicted"/>
<reference evidence="1" key="4">
    <citation type="submission" date="2019-03" db="UniProtKB">
        <authorList>
            <consortium name="EnsemblPlants"/>
        </authorList>
    </citation>
    <scope>IDENTIFICATION</scope>
</reference>
<accession>A0A453DYE7</accession>
<evidence type="ECO:0000313" key="1">
    <source>
        <dbReference type="EnsemblPlants" id="AET3Gv20154100.26"/>
    </source>
</evidence>
<name>A0A453DYE7_AEGTS</name>
<reference evidence="2" key="2">
    <citation type="journal article" date="2017" name="Nat. Plants">
        <title>The Aegilops tauschii genome reveals multiple impacts of transposons.</title>
        <authorList>
            <person name="Zhao G."/>
            <person name="Zou C."/>
            <person name="Li K."/>
            <person name="Wang K."/>
            <person name="Li T."/>
            <person name="Gao L."/>
            <person name="Zhang X."/>
            <person name="Wang H."/>
            <person name="Yang Z."/>
            <person name="Liu X."/>
            <person name="Jiang W."/>
            <person name="Mao L."/>
            <person name="Kong X."/>
            <person name="Jiao Y."/>
            <person name="Jia J."/>
        </authorList>
    </citation>
    <scope>NUCLEOTIDE SEQUENCE [LARGE SCALE GENOMIC DNA]</scope>
    <source>
        <strain evidence="2">cv. AL8/78</strain>
    </source>
</reference>
<reference evidence="2" key="1">
    <citation type="journal article" date="2014" name="Science">
        <title>Ancient hybridizations among the ancestral genomes of bread wheat.</title>
        <authorList>
            <consortium name="International Wheat Genome Sequencing Consortium,"/>
            <person name="Marcussen T."/>
            <person name="Sandve S.R."/>
            <person name="Heier L."/>
            <person name="Spannagl M."/>
            <person name="Pfeifer M."/>
            <person name="Jakobsen K.S."/>
            <person name="Wulff B.B."/>
            <person name="Steuernagel B."/>
            <person name="Mayer K.F."/>
            <person name="Olsen O.A."/>
        </authorList>
    </citation>
    <scope>NUCLEOTIDE SEQUENCE [LARGE SCALE GENOMIC DNA]</scope>
    <source>
        <strain evidence="2">cv. AL8/78</strain>
    </source>
</reference>
<reference evidence="1" key="5">
    <citation type="journal article" date="2021" name="G3 (Bethesda)">
        <title>Aegilops tauschii genome assembly Aet v5.0 features greater sequence contiguity and improved annotation.</title>
        <authorList>
            <person name="Wang L."/>
            <person name="Zhu T."/>
            <person name="Rodriguez J.C."/>
            <person name="Deal K.R."/>
            <person name="Dubcovsky J."/>
            <person name="McGuire P.E."/>
            <person name="Lux T."/>
            <person name="Spannagl M."/>
            <person name="Mayer K.F.X."/>
            <person name="Baldrich P."/>
            <person name="Meyers B.C."/>
            <person name="Huo N."/>
            <person name="Gu Y.Q."/>
            <person name="Zhou H."/>
            <person name="Devos K.M."/>
            <person name="Bennetzen J.L."/>
            <person name="Unver T."/>
            <person name="Budak H."/>
            <person name="Gulick P.J."/>
            <person name="Galiba G."/>
            <person name="Kalapos B."/>
            <person name="Nelson D.R."/>
            <person name="Li P."/>
            <person name="You F.M."/>
            <person name="Luo M.C."/>
            <person name="Dvorak J."/>
        </authorList>
    </citation>
    <scope>NUCLEOTIDE SEQUENCE [LARGE SCALE GENOMIC DNA]</scope>
    <source>
        <strain evidence="1">cv. AL8/78</strain>
    </source>
</reference>
<dbReference type="EnsemblPlants" id="AET3Gv20154100.26">
    <property type="protein sequence ID" value="AET3Gv20154100.26"/>
    <property type="gene ID" value="AET3Gv20154100"/>
</dbReference>
<evidence type="ECO:0000313" key="2">
    <source>
        <dbReference type="Proteomes" id="UP000015105"/>
    </source>
</evidence>